<dbReference type="PANTHER" id="PTHR35532:SF5">
    <property type="entry name" value="CARBOHYDRATE-BINDING DOMAIN-CONTAINING PROTEIN"/>
    <property type="match status" value="1"/>
</dbReference>
<evidence type="ECO:0000313" key="3">
    <source>
        <dbReference type="Proteomes" id="UP000178606"/>
    </source>
</evidence>
<evidence type="ECO:0000259" key="1">
    <source>
        <dbReference type="Pfam" id="PF16011"/>
    </source>
</evidence>
<dbReference type="CDD" id="cd09620">
    <property type="entry name" value="CBM9_like_3"/>
    <property type="match status" value="1"/>
</dbReference>
<dbReference type="GO" id="GO:0030246">
    <property type="term" value="F:carbohydrate binding"/>
    <property type="evidence" value="ECO:0007669"/>
    <property type="project" value="InterPro"/>
</dbReference>
<dbReference type="Gene3D" id="2.60.40.1190">
    <property type="match status" value="1"/>
</dbReference>
<accession>A0A1F6CKX3</accession>
<dbReference type="GO" id="GO:0004553">
    <property type="term" value="F:hydrolase activity, hydrolyzing O-glycosyl compounds"/>
    <property type="evidence" value="ECO:0007669"/>
    <property type="project" value="InterPro"/>
</dbReference>
<gene>
    <name evidence="2" type="ORF">A3F84_23220</name>
</gene>
<sequence length="264" mass="29641">MDIVTVAKFPELVGQAILGLSSAAILSALVSPASAEELPTYTIYRAGTPIRIDGRLDEPAWVAAPDVGPFQFPWWKEGKKEQTVAKLLYDDENLYVAYLCEDAHIWAEHTQRDSAVYEDDCVEVFIAPDPDRPRAYFNIEMNVLGAFLDQFHPEGPGVPVKEEWNGKGIRIATSRVGTLNDDSDTDQYWILEAAIPFENYAPVARRVPPRPGDVWHVGLNRCGGQTNLQYSQWSPSNTPKPAFHVPECFGRMIFSEKASPFWRE</sequence>
<reference evidence="2 3" key="1">
    <citation type="journal article" date="2016" name="Nat. Commun.">
        <title>Thousands of microbial genomes shed light on interconnected biogeochemical processes in an aquifer system.</title>
        <authorList>
            <person name="Anantharaman K."/>
            <person name="Brown C.T."/>
            <person name="Hug L.A."/>
            <person name="Sharon I."/>
            <person name="Castelle C.J."/>
            <person name="Probst A.J."/>
            <person name="Thomas B.C."/>
            <person name="Singh A."/>
            <person name="Wilkins M.J."/>
            <person name="Karaoz U."/>
            <person name="Brodie E.L."/>
            <person name="Williams K.H."/>
            <person name="Hubbard S.S."/>
            <person name="Banfield J.F."/>
        </authorList>
    </citation>
    <scope>NUCLEOTIDE SEQUENCE [LARGE SCALE GENOMIC DNA]</scope>
    <source>
        <strain evidence="3">RIFCSPLOWO2_12_FULL_64_10</strain>
    </source>
</reference>
<dbReference type="SUPFAM" id="SSF49344">
    <property type="entry name" value="CBD9-like"/>
    <property type="match status" value="1"/>
</dbReference>
<dbReference type="Pfam" id="PF16011">
    <property type="entry name" value="CBM9_2"/>
    <property type="match status" value="1"/>
</dbReference>
<organism evidence="2 3">
    <name type="scientific">Handelsmanbacteria sp. (strain RIFCSPLOWO2_12_FULL_64_10)</name>
    <dbReference type="NCBI Taxonomy" id="1817868"/>
    <lineage>
        <taxon>Bacteria</taxon>
        <taxon>Candidatus Handelsmaniibacteriota</taxon>
    </lineage>
</organism>
<feature type="domain" description="Carbohydrate-binding" evidence="1">
    <location>
        <begin position="86"/>
        <end position="253"/>
    </location>
</feature>
<dbReference type="AlphaFoldDB" id="A0A1F6CKX3"/>
<name>A0A1F6CKX3_HANXR</name>
<dbReference type="EMBL" id="MFKF01000223">
    <property type="protein sequence ID" value="OGG49785.1"/>
    <property type="molecule type" value="Genomic_DNA"/>
</dbReference>
<comment type="caution">
    <text evidence="2">The sequence shown here is derived from an EMBL/GenBank/DDBJ whole genome shotgun (WGS) entry which is preliminary data.</text>
</comment>
<evidence type="ECO:0000313" key="2">
    <source>
        <dbReference type="EMBL" id="OGG49785.1"/>
    </source>
</evidence>
<dbReference type="GO" id="GO:0016052">
    <property type="term" value="P:carbohydrate catabolic process"/>
    <property type="evidence" value="ECO:0007669"/>
    <property type="project" value="InterPro"/>
</dbReference>
<protein>
    <recommendedName>
        <fullName evidence="1">Carbohydrate-binding domain-containing protein</fullName>
    </recommendedName>
</protein>
<dbReference type="Proteomes" id="UP000178606">
    <property type="component" value="Unassembled WGS sequence"/>
</dbReference>
<dbReference type="InterPro" id="IPR010502">
    <property type="entry name" value="Carb-bd_dom_fam9"/>
</dbReference>
<proteinExistence type="predicted"/>
<dbReference type="PANTHER" id="PTHR35532">
    <property type="entry name" value="SIMILAR TO POLYHYDROXYALKANOATE DEPOLYMERASE"/>
    <property type="match status" value="1"/>
</dbReference>